<keyword evidence="8" id="KW-0547">Nucleotide-binding</keyword>
<dbReference type="EMBL" id="OB662258">
    <property type="protein sequence ID" value="CAD7229751.1"/>
    <property type="molecule type" value="Genomic_DNA"/>
</dbReference>
<organism evidence="13">
    <name type="scientific">Cyprideis torosa</name>
    <dbReference type="NCBI Taxonomy" id="163714"/>
    <lineage>
        <taxon>Eukaryota</taxon>
        <taxon>Metazoa</taxon>
        <taxon>Ecdysozoa</taxon>
        <taxon>Arthropoda</taxon>
        <taxon>Crustacea</taxon>
        <taxon>Oligostraca</taxon>
        <taxon>Ostracoda</taxon>
        <taxon>Podocopa</taxon>
        <taxon>Podocopida</taxon>
        <taxon>Cytherocopina</taxon>
        <taxon>Cytheroidea</taxon>
        <taxon>Cytherideidae</taxon>
        <taxon>Cyprideis</taxon>
    </lineage>
</organism>
<keyword evidence="10" id="KW-1133">Transmembrane helix</keyword>
<comment type="pathway">
    <text evidence="2">Protein modification; protein glycosylation.</text>
</comment>
<keyword evidence="5" id="KW-0328">Glycosyltransferase</keyword>
<evidence type="ECO:0000256" key="6">
    <source>
        <dbReference type="ARBA" id="ARBA00022679"/>
    </source>
</evidence>
<keyword evidence="9" id="KW-0735">Signal-anchor</keyword>
<evidence type="ECO:0000313" key="13">
    <source>
        <dbReference type="EMBL" id="CAD7229751.1"/>
    </source>
</evidence>
<dbReference type="PANTHER" id="PTHR23033:SF14">
    <property type="entry name" value="GLYCOPROTEIN-N-ACETYLGALACTOSAMINE 3-BETA-GALACTOSYLTRANSFERASE 1-RELATED"/>
    <property type="match status" value="1"/>
</dbReference>
<dbReference type="Gene3D" id="3.90.550.50">
    <property type="match status" value="1"/>
</dbReference>
<comment type="subcellular location">
    <subcellularLocation>
        <location evidence="1">Membrane</location>
        <topology evidence="1">Single-pass type II membrane protein</topology>
    </subcellularLocation>
</comment>
<keyword evidence="11" id="KW-0472">Membrane</keyword>
<protein>
    <recommendedName>
        <fullName evidence="4">N-acetylgalactosaminide beta-1,3-galactosyltransferase</fullName>
        <ecNumber evidence="4">2.4.1.122</ecNumber>
    </recommendedName>
</protein>
<dbReference type="UniPathway" id="UPA00378"/>
<dbReference type="PANTHER" id="PTHR23033">
    <property type="entry name" value="BETA1,3-GALACTOSYLTRANSFERASE"/>
    <property type="match status" value="1"/>
</dbReference>
<dbReference type="OrthoDB" id="414175at2759"/>
<sequence>MKALYIRKRNVFVLLSFLGLLLFFFAYIADERTETSTSSLGNKECPVRHLGHIDDHEGVEVEDALLDANSFKAERDLQHSLHEHAHRGEDDLAQWMFKKVRILCWVATHPGNLQKKAVHVLRTWGKRCNTLLFVSGNGTEEVPSEIANYMLTLDMKEERKYLWVKTRRAFRHIYKHYLHEADWFMKADDDTFVVLENLRYLLFNQTGSDTPLYHGCRFKQFVKQGYMSGGGGYVVNRAALKLFGEKADALCEGETTGGSEDVKWGQCMEKLGVVAQDPRDEEGRWRFFPYNVESHISDGGPEWFRQYQYYPMKKLSVPRYLFRHPRPPPSLELRIITRNNSLVRASTVSHLKQTLLTTGYKIDYFLSQGMDCCSDTAITFHYVSASQMYALEYFIYHLKPFGIDNPLNAEFLKYLKAKDTSVDASSDLTSHATLRTAEETAKVQSEETPGYVVNRAALKLFGEKADALCEGETIGLNEDVEWDNYDGYMFDEMCVACTGQCMEKLGVVAQDSRDEEGRWRFFPYTGEHHITDGGPEWFRKYQYYPMKKGMGCCSDTAITFHYVSASHMYSLEYFIYHLKPFGIDNPLNAEFLKYLKAKDTSGDATSDLTSHATLRTAEQTAKVQ</sequence>
<evidence type="ECO:0000256" key="11">
    <source>
        <dbReference type="ARBA" id="ARBA00023136"/>
    </source>
</evidence>
<evidence type="ECO:0000256" key="5">
    <source>
        <dbReference type="ARBA" id="ARBA00022676"/>
    </source>
</evidence>
<accession>A0A7R8ZMW5</accession>
<dbReference type="EC" id="2.4.1.122" evidence="4"/>
<evidence type="ECO:0000256" key="1">
    <source>
        <dbReference type="ARBA" id="ARBA00004606"/>
    </source>
</evidence>
<evidence type="ECO:0000256" key="2">
    <source>
        <dbReference type="ARBA" id="ARBA00004922"/>
    </source>
</evidence>
<feature type="domain" description="Fringe-like glycosyltransferase" evidence="12">
    <location>
        <begin position="119"/>
        <end position="273"/>
    </location>
</feature>
<keyword evidence="6" id="KW-0808">Transferase</keyword>
<dbReference type="Pfam" id="PF02434">
    <property type="entry name" value="Fringe"/>
    <property type="match status" value="1"/>
</dbReference>
<dbReference type="InterPro" id="IPR003378">
    <property type="entry name" value="Fringe-like_glycosylTrfase"/>
</dbReference>
<dbReference type="GO" id="GO:0016020">
    <property type="term" value="C:membrane"/>
    <property type="evidence" value="ECO:0007669"/>
    <property type="project" value="UniProtKB-SubCell"/>
</dbReference>
<dbReference type="GO" id="GO:0016263">
    <property type="term" value="F:glycoprotein-N-acetylgalactosamine 3-beta-galactosyltransferase activity"/>
    <property type="evidence" value="ECO:0007669"/>
    <property type="project" value="UniProtKB-EC"/>
</dbReference>
<evidence type="ECO:0000256" key="7">
    <source>
        <dbReference type="ARBA" id="ARBA00022692"/>
    </source>
</evidence>
<proteinExistence type="inferred from homology"/>
<evidence type="ECO:0000256" key="3">
    <source>
        <dbReference type="ARBA" id="ARBA00006462"/>
    </source>
</evidence>
<evidence type="ECO:0000256" key="4">
    <source>
        <dbReference type="ARBA" id="ARBA00012557"/>
    </source>
</evidence>
<reference evidence="13" key="1">
    <citation type="submission" date="2020-11" db="EMBL/GenBank/DDBJ databases">
        <authorList>
            <person name="Tran Van P."/>
        </authorList>
    </citation>
    <scope>NUCLEOTIDE SEQUENCE</scope>
</reference>
<keyword evidence="7" id="KW-0812">Transmembrane</keyword>
<comment type="similarity">
    <text evidence="3">Belongs to the glycosyltransferase 31 family. Beta3-Gal-T subfamily.</text>
</comment>
<dbReference type="InterPro" id="IPR026050">
    <property type="entry name" value="C1GALT1/C1GALT1_chp1"/>
</dbReference>
<evidence type="ECO:0000256" key="9">
    <source>
        <dbReference type="ARBA" id="ARBA00022968"/>
    </source>
</evidence>
<name>A0A7R8ZMW5_9CRUS</name>
<evidence type="ECO:0000259" key="12">
    <source>
        <dbReference type="Pfam" id="PF02434"/>
    </source>
</evidence>
<dbReference type="GO" id="GO:0000166">
    <property type="term" value="F:nucleotide binding"/>
    <property type="evidence" value="ECO:0007669"/>
    <property type="project" value="UniProtKB-KW"/>
</dbReference>
<gene>
    <name evidence="13" type="ORF">CTOB1V02_LOCUS7618</name>
</gene>
<dbReference type="AlphaFoldDB" id="A0A7R8ZMW5"/>
<evidence type="ECO:0000256" key="8">
    <source>
        <dbReference type="ARBA" id="ARBA00022741"/>
    </source>
</evidence>
<evidence type="ECO:0000256" key="10">
    <source>
        <dbReference type="ARBA" id="ARBA00022989"/>
    </source>
</evidence>